<evidence type="ECO:0000256" key="1">
    <source>
        <dbReference type="SAM" id="MobiDB-lite"/>
    </source>
</evidence>
<feature type="compositionally biased region" description="Polar residues" evidence="1">
    <location>
        <begin position="28"/>
        <end position="37"/>
    </location>
</feature>
<feature type="region of interest" description="Disordered" evidence="1">
    <location>
        <begin position="74"/>
        <end position="97"/>
    </location>
</feature>
<dbReference type="Proteomes" id="UP000254866">
    <property type="component" value="Unassembled WGS sequence"/>
</dbReference>
<dbReference type="AlphaFoldDB" id="A0A370TXN3"/>
<organism evidence="2 3">
    <name type="scientific">Venustampulla echinocandica</name>
    <dbReference type="NCBI Taxonomy" id="2656787"/>
    <lineage>
        <taxon>Eukaryota</taxon>
        <taxon>Fungi</taxon>
        <taxon>Dikarya</taxon>
        <taxon>Ascomycota</taxon>
        <taxon>Pezizomycotina</taxon>
        <taxon>Leotiomycetes</taxon>
        <taxon>Helotiales</taxon>
        <taxon>Pleuroascaceae</taxon>
        <taxon>Venustampulla</taxon>
    </lineage>
</organism>
<dbReference type="RefSeq" id="XP_031872935.1">
    <property type="nucleotide sequence ID" value="XM_032008881.1"/>
</dbReference>
<feature type="region of interest" description="Disordered" evidence="1">
    <location>
        <begin position="28"/>
        <end position="49"/>
    </location>
</feature>
<evidence type="ECO:0000313" key="2">
    <source>
        <dbReference type="EMBL" id="RDL40279.1"/>
    </source>
</evidence>
<keyword evidence="3" id="KW-1185">Reference proteome</keyword>
<sequence length="349" mass="38776">MLPPIDSTILESNPKFAALHATLANTILNPNGSTRNHSGQKERAPSSEALKVSRIRAAKSHILLVALRNLPLSPSTSCSTTSTTKPSTKSQAKQPTRSLPPELVELILLLTSRLSSTPPPSQLKLLEATPQWYSLSTYLPEIGAHVSAHLQTQALSLARIVSPSTNPSFLHRNIPKLTPTITSLQHSISTKKEDLHKQHALLAARTTSLLQTYQIATALTIQLLETSKNGSLSLEKYYLTKMNSLALEMQKIELDAREKALKGEKMVYTPDVANALGRYMENLRDGRERLKDRKRGAERVLWGYGIGRRQEEGGREKERVMREIARVYGELLKEVEEAGRDVKRLKGGR</sequence>
<comment type="caution">
    <text evidence="2">The sequence shown here is derived from an EMBL/GenBank/DDBJ whole genome shotgun (WGS) entry which is preliminary data.</text>
</comment>
<feature type="compositionally biased region" description="Low complexity" evidence="1">
    <location>
        <begin position="74"/>
        <end position="90"/>
    </location>
</feature>
<gene>
    <name evidence="2" type="ORF">BP5553_00258</name>
</gene>
<dbReference type="STRING" id="2656787.A0A370TXN3"/>
<dbReference type="OrthoDB" id="66964at2759"/>
<protein>
    <submittedName>
        <fullName evidence="2">Uncharacterized protein</fullName>
    </submittedName>
</protein>
<dbReference type="EMBL" id="NPIC01000001">
    <property type="protein sequence ID" value="RDL40279.1"/>
    <property type="molecule type" value="Genomic_DNA"/>
</dbReference>
<evidence type="ECO:0000313" key="3">
    <source>
        <dbReference type="Proteomes" id="UP000254866"/>
    </source>
</evidence>
<proteinExistence type="predicted"/>
<reference evidence="2 3" key="1">
    <citation type="journal article" date="2018" name="IMA Fungus">
        <title>IMA Genome-F 9: Draft genome sequence of Annulohypoxylon stygium, Aspergillus mulundensis, Berkeleyomyces basicola (syn. Thielaviopsis basicola), Ceratocystis smalleyi, two Cercospora beticola strains, Coleophoma cylindrospora, Fusarium fracticaudum, Phialophora cf. hyalina, and Morchella septimelata.</title>
        <authorList>
            <person name="Wingfield B.D."/>
            <person name="Bills G.F."/>
            <person name="Dong Y."/>
            <person name="Huang W."/>
            <person name="Nel W.J."/>
            <person name="Swalarsk-Parry B.S."/>
            <person name="Vaghefi N."/>
            <person name="Wilken P.M."/>
            <person name="An Z."/>
            <person name="de Beer Z.W."/>
            <person name="De Vos L."/>
            <person name="Chen L."/>
            <person name="Duong T.A."/>
            <person name="Gao Y."/>
            <person name="Hammerbacher A."/>
            <person name="Kikkert J.R."/>
            <person name="Li Y."/>
            <person name="Li H."/>
            <person name="Li K."/>
            <person name="Li Q."/>
            <person name="Liu X."/>
            <person name="Ma X."/>
            <person name="Naidoo K."/>
            <person name="Pethybridge S.J."/>
            <person name="Sun J."/>
            <person name="Steenkamp E.T."/>
            <person name="van der Nest M.A."/>
            <person name="van Wyk S."/>
            <person name="Wingfield M.J."/>
            <person name="Xiong C."/>
            <person name="Yue Q."/>
            <person name="Zhang X."/>
        </authorList>
    </citation>
    <scope>NUCLEOTIDE SEQUENCE [LARGE SCALE GENOMIC DNA]</scope>
    <source>
        <strain evidence="2 3">BP 5553</strain>
    </source>
</reference>
<accession>A0A370TXN3</accession>
<dbReference type="GeneID" id="43593107"/>
<name>A0A370TXN3_9HELO</name>